<feature type="compositionally biased region" description="Polar residues" evidence="1">
    <location>
        <begin position="45"/>
        <end position="57"/>
    </location>
</feature>
<dbReference type="AlphaFoldDB" id="A0A645DPE9"/>
<accession>A0A645DPE9</accession>
<feature type="region of interest" description="Disordered" evidence="1">
    <location>
        <begin position="24"/>
        <end position="57"/>
    </location>
</feature>
<reference evidence="2" key="1">
    <citation type="submission" date="2019-08" db="EMBL/GenBank/DDBJ databases">
        <authorList>
            <person name="Kucharzyk K."/>
            <person name="Murdoch R.W."/>
            <person name="Higgins S."/>
            <person name="Loffler F."/>
        </authorList>
    </citation>
    <scope>NUCLEOTIDE SEQUENCE</scope>
</reference>
<evidence type="ECO:0000313" key="2">
    <source>
        <dbReference type="EMBL" id="MPM91125.1"/>
    </source>
</evidence>
<comment type="caution">
    <text evidence="2">The sequence shown here is derived from an EMBL/GenBank/DDBJ whole genome shotgun (WGS) entry which is preliminary data.</text>
</comment>
<organism evidence="2">
    <name type="scientific">bioreactor metagenome</name>
    <dbReference type="NCBI Taxonomy" id="1076179"/>
    <lineage>
        <taxon>unclassified sequences</taxon>
        <taxon>metagenomes</taxon>
        <taxon>ecological metagenomes</taxon>
    </lineage>
</organism>
<sequence length="135" mass="14385">MGEHSLSPYPSIRRPPVAFSHFSISSPRSDIAPEMPVRMPRSETPRSSAPSTMRSNSGGTAIAIVGVRRLMASRISPVSGLGIRCSMAPSVSPAFIDNEQPKTWNSGRQAKKTSWPGFSGVTHSSACVAQASRFA</sequence>
<protein>
    <submittedName>
        <fullName evidence="2">Uncharacterized protein</fullName>
    </submittedName>
</protein>
<dbReference type="EMBL" id="VSSQ01038239">
    <property type="protein sequence ID" value="MPM91125.1"/>
    <property type="molecule type" value="Genomic_DNA"/>
</dbReference>
<proteinExistence type="predicted"/>
<name>A0A645DPE9_9ZZZZ</name>
<gene>
    <name evidence="2" type="ORF">SDC9_138251</name>
</gene>
<evidence type="ECO:0000256" key="1">
    <source>
        <dbReference type="SAM" id="MobiDB-lite"/>
    </source>
</evidence>
<feature type="region of interest" description="Disordered" evidence="1">
    <location>
        <begin position="97"/>
        <end position="117"/>
    </location>
</feature>